<reference evidence="4" key="2">
    <citation type="submission" date="2025-08" db="UniProtKB">
        <authorList>
            <consortium name="RefSeq"/>
        </authorList>
    </citation>
    <scope>IDENTIFICATION</scope>
    <source>
        <tissue evidence="4">Leaf</tissue>
    </source>
</reference>
<keyword evidence="4" id="KW-0762">Sugar transport</keyword>
<dbReference type="GeneID" id="110790785"/>
<keyword evidence="2" id="KW-1133">Transmembrane helix</keyword>
<evidence type="ECO:0000256" key="1">
    <source>
        <dbReference type="SAM" id="MobiDB-lite"/>
    </source>
</evidence>
<accession>A0ABM3R7V7</accession>
<proteinExistence type="predicted"/>
<keyword evidence="2" id="KW-0812">Transmembrane</keyword>
<gene>
    <name evidence="4" type="primary">LOC110790785</name>
</gene>
<feature type="transmembrane region" description="Helical" evidence="2">
    <location>
        <begin position="99"/>
        <end position="123"/>
    </location>
</feature>
<dbReference type="Proteomes" id="UP000813463">
    <property type="component" value="Chromosome 2"/>
</dbReference>
<name>A0ABM3R7V7_SPIOL</name>
<feature type="transmembrane region" description="Helical" evidence="2">
    <location>
        <begin position="154"/>
        <end position="178"/>
    </location>
</feature>
<keyword evidence="4" id="KW-0813">Transport</keyword>
<protein>
    <submittedName>
        <fullName evidence="4">Sugar transport protein 2</fullName>
    </submittedName>
</protein>
<evidence type="ECO:0000313" key="4">
    <source>
        <dbReference type="RefSeq" id="XP_056691694.1"/>
    </source>
</evidence>
<reference evidence="3" key="1">
    <citation type="journal article" date="2021" name="Nat. Commun.">
        <title>Genomic analyses provide insights into spinach domestication and the genetic basis of agronomic traits.</title>
        <authorList>
            <person name="Cai X."/>
            <person name="Sun X."/>
            <person name="Xu C."/>
            <person name="Sun H."/>
            <person name="Wang X."/>
            <person name="Ge C."/>
            <person name="Zhang Z."/>
            <person name="Wang Q."/>
            <person name="Fei Z."/>
            <person name="Jiao C."/>
            <person name="Wang Q."/>
        </authorList>
    </citation>
    <scope>NUCLEOTIDE SEQUENCE [LARGE SCALE GENOMIC DNA]</scope>
    <source>
        <strain evidence="3">cv. Varoflay</strain>
    </source>
</reference>
<sequence>MNNTTTSEEGRLDITESQEIVDVNIITPEGSAAEETNDSTIIRHEEERPASQEIINEYIITQNEEGPAYPQESHGALNVENPPQASTQRRSAQRSHDKLLCMAICLLGGFSISYLNATIGNVIDMDGLLKRLSKDLFYRKRHINIDEYCTFLNMGIQTCIAGLHILQIVAIFVTPYLCTRWGRKLTVI</sequence>
<dbReference type="RefSeq" id="XP_056691694.1">
    <property type="nucleotide sequence ID" value="XM_056835716.1"/>
</dbReference>
<feature type="region of interest" description="Disordered" evidence="1">
    <location>
        <begin position="67"/>
        <end position="91"/>
    </location>
</feature>
<keyword evidence="2" id="KW-0472">Membrane</keyword>
<evidence type="ECO:0000313" key="3">
    <source>
        <dbReference type="Proteomes" id="UP000813463"/>
    </source>
</evidence>
<organism evidence="3 4">
    <name type="scientific">Spinacia oleracea</name>
    <name type="common">Spinach</name>
    <dbReference type="NCBI Taxonomy" id="3562"/>
    <lineage>
        <taxon>Eukaryota</taxon>
        <taxon>Viridiplantae</taxon>
        <taxon>Streptophyta</taxon>
        <taxon>Embryophyta</taxon>
        <taxon>Tracheophyta</taxon>
        <taxon>Spermatophyta</taxon>
        <taxon>Magnoliopsida</taxon>
        <taxon>eudicotyledons</taxon>
        <taxon>Gunneridae</taxon>
        <taxon>Pentapetalae</taxon>
        <taxon>Caryophyllales</taxon>
        <taxon>Chenopodiaceae</taxon>
        <taxon>Chenopodioideae</taxon>
        <taxon>Anserineae</taxon>
        <taxon>Spinacia</taxon>
    </lineage>
</organism>
<keyword evidence="3" id="KW-1185">Reference proteome</keyword>
<feature type="compositionally biased region" description="Polar residues" evidence="1">
    <location>
        <begin position="81"/>
        <end position="90"/>
    </location>
</feature>
<evidence type="ECO:0000256" key="2">
    <source>
        <dbReference type="SAM" id="Phobius"/>
    </source>
</evidence>